<evidence type="ECO:0000256" key="1">
    <source>
        <dbReference type="PROSITE-ProRule" id="PRU00244"/>
    </source>
</evidence>
<dbReference type="InterPro" id="IPR052155">
    <property type="entry name" value="Biofilm_reg_signaling"/>
</dbReference>
<dbReference type="PROSITE" id="PS50883">
    <property type="entry name" value="EAL"/>
    <property type="match status" value="1"/>
</dbReference>
<dbReference type="SMART" id="SM00267">
    <property type="entry name" value="GGDEF"/>
    <property type="match status" value="1"/>
</dbReference>
<dbReference type="InterPro" id="IPR043128">
    <property type="entry name" value="Rev_trsase/Diguanyl_cyclase"/>
</dbReference>
<dbReference type="InterPro" id="IPR029787">
    <property type="entry name" value="Nucleotide_cyclase"/>
</dbReference>
<dbReference type="AlphaFoldDB" id="A0A9W6N2Q8"/>
<dbReference type="Gene3D" id="3.30.450.20">
    <property type="entry name" value="PAS domain"/>
    <property type="match status" value="1"/>
</dbReference>
<dbReference type="Proteomes" id="UP001143364">
    <property type="component" value="Unassembled WGS sequence"/>
</dbReference>
<name>A0A9W6N2Q8_9HYPH</name>
<dbReference type="NCBIfam" id="TIGR00254">
    <property type="entry name" value="GGDEF"/>
    <property type="match status" value="1"/>
</dbReference>
<dbReference type="RefSeq" id="WP_271203409.1">
    <property type="nucleotide sequence ID" value="NZ_BSFK01000005.1"/>
</dbReference>
<dbReference type="Gene3D" id="3.30.70.270">
    <property type="match status" value="1"/>
</dbReference>
<dbReference type="SUPFAM" id="SSF55785">
    <property type="entry name" value="PYP-like sensor domain (PAS domain)"/>
    <property type="match status" value="1"/>
</dbReference>
<dbReference type="CDD" id="cd01948">
    <property type="entry name" value="EAL"/>
    <property type="match status" value="1"/>
</dbReference>
<evidence type="ECO:0000259" key="4">
    <source>
        <dbReference type="PROSITE" id="PS50924"/>
    </source>
</evidence>
<feature type="domain" description="EAL" evidence="2">
    <location>
        <begin position="531"/>
        <end position="780"/>
    </location>
</feature>
<accession>A0A9W6N2Q8</accession>
<dbReference type="InterPro" id="IPR001633">
    <property type="entry name" value="EAL_dom"/>
</dbReference>
<dbReference type="Pfam" id="PF00563">
    <property type="entry name" value="EAL"/>
    <property type="match status" value="1"/>
</dbReference>
<dbReference type="PROSITE" id="PS50924">
    <property type="entry name" value="MHYT"/>
    <property type="match status" value="1"/>
</dbReference>
<evidence type="ECO:0000313" key="5">
    <source>
        <dbReference type="EMBL" id="GLK75461.1"/>
    </source>
</evidence>
<dbReference type="Pfam" id="PF00990">
    <property type="entry name" value="GGDEF"/>
    <property type="match status" value="1"/>
</dbReference>
<dbReference type="PANTHER" id="PTHR44757">
    <property type="entry name" value="DIGUANYLATE CYCLASE DGCP"/>
    <property type="match status" value="1"/>
</dbReference>
<dbReference type="PROSITE" id="PS50887">
    <property type="entry name" value="GGDEF"/>
    <property type="match status" value="1"/>
</dbReference>
<dbReference type="InterPro" id="IPR035965">
    <property type="entry name" value="PAS-like_dom_sf"/>
</dbReference>
<comment type="caution">
    <text evidence="5">The sequence shown here is derived from an EMBL/GenBank/DDBJ whole genome shotgun (WGS) entry which is preliminary data.</text>
</comment>
<keyword evidence="6" id="KW-1185">Reference proteome</keyword>
<sequence>MNQVIGCFVSQHDYRLSALAVLICAMASFACVRLLRYAKVQSGYARDVWVTIAAATAGMGVWSTHFIAMLAYEAGLPVRYDLPITVLSLLLCVVIILVGFRIAIDGERTAIGGLIVGAGISVMHFTGMMAIEVQARESWDIALIAASLGFSLALSAVALPVILSRTEIKAQLLGPLLLVLGVGLLHFTAMAAMRLTPDPTLDVVEAGRAASGLALGVALASTAIVLIGLAALYVDLLERRKLKLERHRLMSLADASAEGLLICDDRTVLIANGNLTGMLGRPSGSLNGSPVQEVLSLPTAELNRLMHVGLGADIELIGADGLLVPAQIRVRAIDITDRVHLAVSVRDLRTRLAAEAEIRRLEHHDQLTGLANRAHFKHRLDGALESASAVGGKVAVLCLDIDRFSRINDLYGQNSGDALLRALGLALQSTLARGEVAARFGGDEFVVFAPVAQTADAEDVARRMLACVSETSRDYAGGVSASVGVAIHPEDAPDRMTLLRNAGVALLHAKAEPGSAWRFFERAMAEELNDRRLMEHDLRAAAALGELFMVYQPQACARTGRIQGFEALIRWRRGGDLVSPATFIPIAEECGAISAIGEWALRRVCGDAASWTNPLYVAVNVSPVQLLDTGFVELLHALLLETGLPPTRLEVEITETALIRDFLRTLTALRRLKALGVRIAMDDFGTGYSSLSNLRAFPFDKIKIDRSFVSGLDQNGQSAAIVRSVIGLGRGLGLPVTAEGVETESELSVLREEGCEGVQGYHIGRPAPIETFEDLTRPGAAAPSCALASVA</sequence>
<feature type="transmembrane region" description="Helical" evidence="1">
    <location>
        <begin position="111"/>
        <end position="131"/>
    </location>
</feature>
<feature type="transmembrane region" description="Helical" evidence="1">
    <location>
        <begin position="48"/>
        <end position="72"/>
    </location>
</feature>
<dbReference type="InterPro" id="IPR000160">
    <property type="entry name" value="GGDEF_dom"/>
</dbReference>
<feature type="transmembrane region" description="Helical" evidence="1">
    <location>
        <begin position="175"/>
        <end position="193"/>
    </location>
</feature>
<keyword evidence="1" id="KW-1133">Transmembrane helix</keyword>
<keyword evidence="1" id="KW-0812">Transmembrane</keyword>
<feature type="domain" description="GGDEF" evidence="3">
    <location>
        <begin position="392"/>
        <end position="522"/>
    </location>
</feature>
<protein>
    <submittedName>
        <fullName evidence="5">Diguanylate cyclase</fullName>
    </submittedName>
</protein>
<feature type="domain" description="MHYT" evidence="4">
    <location>
        <begin position="12"/>
        <end position="196"/>
    </location>
</feature>
<dbReference type="EMBL" id="BSFK01000005">
    <property type="protein sequence ID" value="GLK75461.1"/>
    <property type="molecule type" value="Genomic_DNA"/>
</dbReference>
<dbReference type="InterPro" id="IPR005330">
    <property type="entry name" value="MHYT_dom"/>
</dbReference>
<organism evidence="5 6">
    <name type="scientific">Methylopila jiangsuensis</name>
    <dbReference type="NCBI Taxonomy" id="586230"/>
    <lineage>
        <taxon>Bacteria</taxon>
        <taxon>Pseudomonadati</taxon>
        <taxon>Pseudomonadota</taxon>
        <taxon>Alphaproteobacteria</taxon>
        <taxon>Hyphomicrobiales</taxon>
        <taxon>Methylopilaceae</taxon>
        <taxon>Methylopila</taxon>
    </lineage>
</organism>
<dbReference type="SUPFAM" id="SSF55073">
    <property type="entry name" value="Nucleotide cyclase"/>
    <property type="match status" value="1"/>
</dbReference>
<feature type="transmembrane region" description="Helical" evidence="1">
    <location>
        <begin position="213"/>
        <end position="234"/>
    </location>
</feature>
<evidence type="ECO:0000259" key="2">
    <source>
        <dbReference type="PROSITE" id="PS50883"/>
    </source>
</evidence>
<keyword evidence="1" id="KW-0472">Membrane</keyword>
<dbReference type="InterPro" id="IPR035919">
    <property type="entry name" value="EAL_sf"/>
</dbReference>
<reference evidence="5" key="2">
    <citation type="submission" date="2023-01" db="EMBL/GenBank/DDBJ databases">
        <authorList>
            <person name="Sun Q."/>
            <person name="Evtushenko L."/>
        </authorList>
    </citation>
    <scope>NUCLEOTIDE SEQUENCE</scope>
    <source>
        <strain evidence="5">VKM B-2555</strain>
    </source>
</reference>
<evidence type="ECO:0000259" key="3">
    <source>
        <dbReference type="PROSITE" id="PS50887"/>
    </source>
</evidence>
<dbReference type="Pfam" id="PF03707">
    <property type="entry name" value="MHYT"/>
    <property type="match status" value="2"/>
</dbReference>
<dbReference type="GO" id="GO:0016020">
    <property type="term" value="C:membrane"/>
    <property type="evidence" value="ECO:0007669"/>
    <property type="project" value="UniProtKB-UniRule"/>
</dbReference>
<feature type="transmembrane region" description="Helical" evidence="1">
    <location>
        <begin position="16"/>
        <end position="36"/>
    </location>
</feature>
<dbReference type="Gene3D" id="3.20.20.450">
    <property type="entry name" value="EAL domain"/>
    <property type="match status" value="1"/>
</dbReference>
<feature type="transmembrane region" description="Helical" evidence="1">
    <location>
        <begin position="143"/>
        <end position="163"/>
    </location>
</feature>
<proteinExistence type="predicted"/>
<dbReference type="PANTHER" id="PTHR44757:SF2">
    <property type="entry name" value="BIOFILM ARCHITECTURE MAINTENANCE PROTEIN MBAA"/>
    <property type="match status" value="1"/>
</dbReference>
<dbReference type="SUPFAM" id="SSF141868">
    <property type="entry name" value="EAL domain-like"/>
    <property type="match status" value="1"/>
</dbReference>
<feature type="transmembrane region" description="Helical" evidence="1">
    <location>
        <begin position="84"/>
        <end position="104"/>
    </location>
</feature>
<dbReference type="CDD" id="cd01949">
    <property type="entry name" value="GGDEF"/>
    <property type="match status" value="1"/>
</dbReference>
<evidence type="ECO:0000313" key="6">
    <source>
        <dbReference type="Proteomes" id="UP001143364"/>
    </source>
</evidence>
<reference evidence="5" key="1">
    <citation type="journal article" date="2014" name="Int. J. Syst. Evol. Microbiol.">
        <title>Complete genome sequence of Corynebacterium casei LMG S-19264T (=DSM 44701T), isolated from a smear-ripened cheese.</title>
        <authorList>
            <consortium name="US DOE Joint Genome Institute (JGI-PGF)"/>
            <person name="Walter F."/>
            <person name="Albersmeier A."/>
            <person name="Kalinowski J."/>
            <person name="Ruckert C."/>
        </authorList>
    </citation>
    <scope>NUCLEOTIDE SEQUENCE</scope>
    <source>
        <strain evidence="5">VKM B-2555</strain>
    </source>
</reference>
<dbReference type="SMART" id="SM00052">
    <property type="entry name" value="EAL"/>
    <property type="match status" value="1"/>
</dbReference>
<gene>
    <name evidence="5" type="ORF">GCM10008171_07150</name>
</gene>